<dbReference type="PANTHER" id="PTHR37984:SF5">
    <property type="entry name" value="PROTEIN NYNRIN-LIKE"/>
    <property type="match status" value="1"/>
</dbReference>
<dbReference type="PANTHER" id="PTHR37984">
    <property type="entry name" value="PROTEIN CBG26694"/>
    <property type="match status" value="1"/>
</dbReference>
<dbReference type="PROSITE" id="PS50994">
    <property type="entry name" value="INTEGRASE"/>
    <property type="match status" value="1"/>
</dbReference>
<dbReference type="GO" id="GO:0003676">
    <property type="term" value="F:nucleic acid binding"/>
    <property type="evidence" value="ECO:0007669"/>
    <property type="project" value="InterPro"/>
</dbReference>
<proteinExistence type="predicted"/>
<accession>A0A0C2MPH0</accession>
<evidence type="ECO:0000259" key="1">
    <source>
        <dbReference type="PROSITE" id="PS50994"/>
    </source>
</evidence>
<dbReference type="SUPFAM" id="SSF53098">
    <property type="entry name" value="Ribonuclease H-like"/>
    <property type="match status" value="1"/>
</dbReference>
<reference evidence="2 3" key="1">
    <citation type="journal article" date="2014" name="Genome Biol. Evol.">
        <title>The genome of the myxosporean Thelohanellus kitauei shows adaptations to nutrient acquisition within its fish host.</title>
        <authorList>
            <person name="Yang Y."/>
            <person name="Xiong J."/>
            <person name="Zhou Z."/>
            <person name="Huo F."/>
            <person name="Miao W."/>
            <person name="Ran C."/>
            <person name="Liu Y."/>
            <person name="Zhang J."/>
            <person name="Feng J."/>
            <person name="Wang M."/>
            <person name="Wang M."/>
            <person name="Wang L."/>
            <person name="Yao B."/>
        </authorList>
    </citation>
    <scope>NUCLEOTIDE SEQUENCE [LARGE SCALE GENOMIC DNA]</scope>
    <source>
        <strain evidence="2">Wuqing</strain>
    </source>
</reference>
<gene>
    <name evidence="2" type="ORF">RF11_09983</name>
</gene>
<dbReference type="InterPro" id="IPR036397">
    <property type="entry name" value="RNaseH_sf"/>
</dbReference>
<feature type="domain" description="Integrase catalytic" evidence="1">
    <location>
        <begin position="1"/>
        <end position="57"/>
    </location>
</feature>
<dbReference type="InterPro" id="IPR001584">
    <property type="entry name" value="Integrase_cat-core"/>
</dbReference>
<protein>
    <recommendedName>
        <fullName evidence="1">Integrase catalytic domain-containing protein</fullName>
    </recommendedName>
</protein>
<organism evidence="2 3">
    <name type="scientific">Thelohanellus kitauei</name>
    <name type="common">Myxosporean</name>
    <dbReference type="NCBI Taxonomy" id="669202"/>
    <lineage>
        <taxon>Eukaryota</taxon>
        <taxon>Metazoa</taxon>
        <taxon>Cnidaria</taxon>
        <taxon>Myxozoa</taxon>
        <taxon>Myxosporea</taxon>
        <taxon>Bivalvulida</taxon>
        <taxon>Platysporina</taxon>
        <taxon>Myxobolidae</taxon>
        <taxon>Thelohanellus</taxon>
    </lineage>
</organism>
<dbReference type="InterPro" id="IPR050951">
    <property type="entry name" value="Retrovirus_Pol_polyprotein"/>
</dbReference>
<evidence type="ECO:0000313" key="3">
    <source>
        <dbReference type="Proteomes" id="UP000031668"/>
    </source>
</evidence>
<name>A0A0C2MPH0_THEKT</name>
<evidence type="ECO:0000313" key="2">
    <source>
        <dbReference type="EMBL" id="KII66255.1"/>
    </source>
</evidence>
<sequence length="230" mass="27057">MFGLPDVIVCDNYLSFTTSEFSDWYKERNIHHCRGPAYHPATNSCAERFIQTFKSLMKTSVLPRIRALHEIIMQYRRMPLDCELSHSELSLAETLNTLINKSLAINTSLKQTFETFDVKLKFVGSLCYTWNYYKKRCRSKLDKRNREDATYNAISYYPHKSKKAMSNINKTELHTSPVQLRRYASLLEKSRQNYSRWCFRSHKSERIYKSARSYTSQMIILQTLDGGSII</sequence>
<dbReference type="AlphaFoldDB" id="A0A0C2MPH0"/>
<comment type="caution">
    <text evidence="2">The sequence shown here is derived from an EMBL/GenBank/DDBJ whole genome shotgun (WGS) entry which is preliminary data.</text>
</comment>
<dbReference type="EMBL" id="JWZT01003574">
    <property type="protein sequence ID" value="KII66255.1"/>
    <property type="molecule type" value="Genomic_DNA"/>
</dbReference>
<keyword evidence="3" id="KW-1185">Reference proteome</keyword>
<dbReference type="Gene3D" id="3.30.420.10">
    <property type="entry name" value="Ribonuclease H-like superfamily/Ribonuclease H"/>
    <property type="match status" value="1"/>
</dbReference>
<dbReference type="GO" id="GO:0015074">
    <property type="term" value="P:DNA integration"/>
    <property type="evidence" value="ECO:0007669"/>
    <property type="project" value="InterPro"/>
</dbReference>
<dbReference type="Proteomes" id="UP000031668">
    <property type="component" value="Unassembled WGS sequence"/>
</dbReference>
<dbReference type="InterPro" id="IPR012337">
    <property type="entry name" value="RNaseH-like_sf"/>
</dbReference>